<sequence>MPIIKISMFIDAPPKICFDLARSIEVHMETTTQTKEKVVAGRTSGLVELHESVTWEAVHFGIRQRLTAKITELEGPNMFVDEQVSGAFKHFKHTHEFIPHRGGTLMIDTFDYTSPFGVIGKLADVLFLEKYMRTFLTKRNKRLKKIAENN</sequence>
<keyword evidence="3" id="KW-1185">Reference proteome</keyword>
<dbReference type="InterPro" id="IPR023393">
    <property type="entry name" value="START-like_dom_sf"/>
</dbReference>
<comment type="caution">
    <text evidence="2">The sequence shown here is derived from an EMBL/GenBank/DDBJ whole genome shotgun (WGS) entry which is preliminary data.</text>
</comment>
<reference evidence="2 3" key="1">
    <citation type="submission" date="2023-08" db="EMBL/GenBank/DDBJ databases">
        <authorList>
            <person name="Park J.-S."/>
        </authorList>
    </citation>
    <scope>NUCLEOTIDE SEQUENCE [LARGE SCALE GENOMIC DNA]</scope>
    <source>
        <strain evidence="2 3">2205SS18-9</strain>
    </source>
</reference>
<dbReference type="EMBL" id="JAVAMP010000006">
    <property type="protein sequence ID" value="MDP5275126.1"/>
    <property type="molecule type" value="Genomic_DNA"/>
</dbReference>
<dbReference type="Pfam" id="PF03364">
    <property type="entry name" value="Polyketide_cyc"/>
    <property type="match status" value="1"/>
</dbReference>
<gene>
    <name evidence="2" type="ORF">Q5Y73_13500</name>
</gene>
<protein>
    <submittedName>
        <fullName evidence="2">SRPBCC family protein</fullName>
    </submittedName>
</protein>
<dbReference type="Proteomes" id="UP001231941">
    <property type="component" value="Unassembled WGS sequence"/>
</dbReference>
<dbReference type="Gene3D" id="3.30.530.20">
    <property type="match status" value="1"/>
</dbReference>
<accession>A0ABT9J0H8</accession>
<dbReference type="CDD" id="cd07820">
    <property type="entry name" value="SRPBCC_3"/>
    <property type="match status" value="1"/>
</dbReference>
<evidence type="ECO:0000313" key="2">
    <source>
        <dbReference type="EMBL" id="MDP5275126.1"/>
    </source>
</evidence>
<organism evidence="2 3">
    <name type="scientific">Chengkuizengella axinellae</name>
    <dbReference type="NCBI Taxonomy" id="3064388"/>
    <lineage>
        <taxon>Bacteria</taxon>
        <taxon>Bacillati</taxon>
        <taxon>Bacillota</taxon>
        <taxon>Bacilli</taxon>
        <taxon>Bacillales</taxon>
        <taxon>Paenibacillaceae</taxon>
        <taxon>Chengkuizengella</taxon>
    </lineage>
</organism>
<proteinExistence type="predicted"/>
<feature type="domain" description="Coenzyme Q-binding protein COQ10 START" evidence="1">
    <location>
        <begin position="11"/>
        <end position="118"/>
    </location>
</feature>
<evidence type="ECO:0000313" key="3">
    <source>
        <dbReference type="Proteomes" id="UP001231941"/>
    </source>
</evidence>
<dbReference type="RefSeq" id="WP_305992438.1">
    <property type="nucleotide sequence ID" value="NZ_JAVAMP010000006.1"/>
</dbReference>
<dbReference type="InterPro" id="IPR005031">
    <property type="entry name" value="COQ10_START"/>
</dbReference>
<dbReference type="SUPFAM" id="SSF55961">
    <property type="entry name" value="Bet v1-like"/>
    <property type="match status" value="1"/>
</dbReference>
<name>A0ABT9J0H8_9BACL</name>
<evidence type="ECO:0000259" key="1">
    <source>
        <dbReference type="Pfam" id="PF03364"/>
    </source>
</evidence>